<name>A0A2A8D0Z2_9BACT</name>
<keyword evidence="2" id="KW-0378">Hydrolase</keyword>
<dbReference type="InterPro" id="IPR029052">
    <property type="entry name" value="Metallo-depent_PP-like"/>
</dbReference>
<dbReference type="InterPro" id="IPR004843">
    <property type="entry name" value="Calcineurin-like_PHP"/>
</dbReference>
<protein>
    <submittedName>
        <fullName evidence="6">Transcriptional regulator</fullName>
    </submittedName>
</protein>
<evidence type="ECO:0000259" key="5">
    <source>
        <dbReference type="Pfam" id="PF00149"/>
    </source>
</evidence>
<organism evidence="6 7">
    <name type="scientific">Longibacter salinarum</name>
    <dbReference type="NCBI Taxonomy" id="1850348"/>
    <lineage>
        <taxon>Bacteria</taxon>
        <taxon>Pseudomonadati</taxon>
        <taxon>Rhodothermota</taxon>
        <taxon>Rhodothermia</taxon>
        <taxon>Rhodothermales</taxon>
        <taxon>Salisaetaceae</taxon>
        <taxon>Longibacter</taxon>
    </lineage>
</organism>
<dbReference type="InterPro" id="IPR050884">
    <property type="entry name" value="CNP_phosphodiesterase-III"/>
</dbReference>
<comment type="caution">
    <text evidence="6">The sequence shown here is derived from an EMBL/GenBank/DDBJ whole genome shotgun (WGS) entry which is preliminary data.</text>
</comment>
<evidence type="ECO:0000313" key="6">
    <source>
        <dbReference type="EMBL" id="PEN14632.1"/>
    </source>
</evidence>
<dbReference type="GO" id="GO:0046872">
    <property type="term" value="F:metal ion binding"/>
    <property type="evidence" value="ECO:0007669"/>
    <property type="project" value="UniProtKB-KW"/>
</dbReference>
<reference evidence="6 7" key="1">
    <citation type="submission" date="2017-10" db="EMBL/GenBank/DDBJ databases">
        <title>Draft genome of Longibacter Salinarum.</title>
        <authorList>
            <person name="Goh K.M."/>
            <person name="Shamsir M.S."/>
            <person name="Lim S.W."/>
        </authorList>
    </citation>
    <scope>NUCLEOTIDE SEQUENCE [LARGE SCALE GENOMIC DNA]</scope>
    <source>
        <strain evidence="6 7">KCTC 52045</strain>
    </source>
</reference>
<dbReference type="CDD" id="cd07400">
    <property type="entry name" value="MPP_1"/>
    <property type="match status" value="1"/>
</dbReference>
<keyword evidence="7" id="KW-1185">Reference proteome</keyword>
<dbReference type="Proteomes" id="UP000220102">
    <property type="component" value="Unassembled WGS sequence"/>
</dbReference>
<evidence type="ECO:0000256" key="1">
    <source>
        <dbReference type="ARBA" id="ARBA00022723"/>
    </source>
</evidence>
<feature type="domain" description="Calcineurin-like phosphoesterase" evidence="5">
    <location>
        <begin position="1"/>
        <end position="190"/>
    </location>
</feature>
<dbReference type="Pfam" id="PF00149">
    <property type="entry name" value="Metallophos"/>
    <property type="match status" value="1"/>
</dbReference>
<evidence type="ECO:0000256" key="4">
    <source>
        <dbReference type="ARBA" id="ARBA00025742"/>
    </source>
</evidence>
<dbReference type="EMBL" id="PDEQ01000002">
    <property type="protein sequence ID" value="PEN14632.1"/>
    <property type="molecule type" value="Genomic_DNA"/>
</dbReference>
<keyword evidence="1" id="KW-0479">Metal-binding</keyword>
<sequence>MKIAHVSDPHFGRIAHPGIVDALVEEINERPFDLVAISGDLTQRARPSEFAAATSMIERFEAPVIVVPGNHDVYPWWRPFRRMLTPLKRYRSLVSTDMTPSVVNDRIAVLGINSAHGRTIKGGRIGEEERQTVKEFFEQVSHQFKILVLHHHLTQIQALGPHDVARQAEATLEVAADAGVNLILCGHLHISHVEPLEIVPNERRIVIASAGTATSTRGRGSNRKTNFYNRIDIEPERFQIEERRYVPESGRFVSDNQSVFDRLVPRRVS</sequence>
<evidence type="ECO:0000256" key="2">
    <source>
        <dbReference type="ARBA" id="ARBA00022801"/>
    </source>
</evidence>
<dbReference type="Gene3D" id="3.60.21.10">
    <property type="match status" value="1"/>
</dbReference>
<accession>A0A2A8D0Z2</accession>
<gene>
    <name evidence="6" type="ORF">CRI94_06315</name>
</gene>
<dbReference type="OrthoDB" id="9811542at2"/>
<dbReference type="PANTHER" id="PTHR42988:SF2">
    <property type="entry name" value="CYCLIC NUCLEOTIDE PHOSPHODIESTERASE CBUA0032-RELATED"/>
    <property type="match status" value="1"/>
</dbReference>
<dbReference type="SUPFAM" id="SSF56300">
    <property type="entry name" value="Metallo-dependent phosphatases"/>
    <property type="match status" value="1"/>
</dbReference>
<dbReference type="PANTHER" id="PTHR42988">
    <property type="entry name" value="PHOSPHOHYDROLASE"/>
    <property type="match status" value="1"/>
</dbReference>
<keyword evidence="3" id="KW-0408">Iron</keyword>
<dbReference type="GO" id="GO:0016787">
    <property type="term" value="F:hydrolase activity"/>
    <property type="evidence" value="ECO:0007669"/>
    <property type="project" value="UniProtKB-KW"/>
</dbReference>
<dbReference type="AlphaFoldDB" id="A0A2A8D0Z2"/>
<proteinExistence type="inferred from homology"/>
<dbReference type="RefSeq" id="WP_098074805.1">
    <property type="nucleotide sequence ID" value="NZ_PDEQ01000002.1"/>
</dbReference>
<evidence type="ECO:0000256" key="3">
    <source>
        <dbReference type="ARBA" id="ARBA00023004"/>
    </source>
</evidence>
<comment type="similarity">
    <text evidence="4">Belongs to the cyclic nucleotide phosphodiesterase class-III family.</text>
</comment>
<evidence type="ECO:0000313" key="7">
    <source>
        <dbReference type="Proteomes" id="UP000220102"/>
    </source>
</evidence>